<reference evidence="2" key="1">
    <citation type="submission" date="2013-12" db="EMBL/GenBank/DDBJ databases">
        <title>The Genome Sequence of Aphanomyces astaci APO3.</title>
        <authorList>
            <consortium name="The Broad Institute Genomics Platform"/>
            <person name="Russ C."/>
            <person name="Tyler B."/>
            <person name="van West P."/>
            <person name="Dieguez-Uribeondo J."/>
            <person name="Young S.K."/>
            <person name="Zeng Q."/>
            <person name="Gargeya S."/>
            <person name="Fitzgerald M."/>
            <person name="Abouelleil A."/>
            <person name="Alvarado L."/>
            <person name="Chapman S.B."/>
            <person name="Gainer-Dewar J."/>
            <person name="Goldberg J."/>
            <person name="Griggs A."/>
            <person name="Gujja S."/>
            <person name="Hansen M."/>
            <person name="Howarth C."/>
            <person name="Imamovic A."/>
            <person name="Ireland A."/>
            <person name="Larimer J."/>
            <person name="McCowan C."/>
            <person name="Murphy C."/>
            <person name="Pearson M."/>
            <person name="Poon T.W."/>
            <person name="Priest M."/>
            <person name="Roberts A."/>
            <person name="Saif S."/>
            <person name="Shea T."/>
            <person name="Sykes S."/>
            <person name="Wortman J."/>
            <person name="Nusbaum C."/>
            <person name="Birren B."/>
        </authorList>
    </citation>
    <scope>NUCLEOTIDE SEQUENCE [LARGE SCALE GENOMIC DNA]</scope>
    <source>
        <strain evidence="2">APO3</strain>
    </source>
</reference>
<dbReference type="RefSeq" id="XP_009841824.1">
    <property type="nucleotide sequence ID" value="XM_009843522.1"/>
</dbReference>
<feature type="signal peptide" evidence="1">
    <location>
        <begin position="1"/>
        <end position="19"/>
    </location>
</feature>
<evidence type="ECO:0000313" key="2">
    <source>
        <dbReference type="EMBL" id="ETV68599.1"/>
    </source>
</evidence>
<proteinExistence type="predicted"/>
<feature type="chain" id="PRO_5004841661" evidence="1">
    <location>
        <begin position="20"/>
        <end position="143"/>
    </location>
</feature>
<sequence>MIDVQWMAILLTATAKVVAGVRPEDILPARTMNAVVLLWANIFRAATAVKMTGVLQVAILQVTRTMIDAQGMAILRTATAKAFDFFKKPSREAFFRVHKALFSLVKMVHGYMHELQLCKDLLIMLFEALESDEKFMTYLFYKD</sequence>
<organism evidence="2">
    <name type="scientific">Aphanomyces astaci</name>
    <name type="common">Crayfish plague agent</name>
    <dbReference type="NCBI Taxonomy" id="112090"/>
    <lineage>
        <taxon>Eukaryota</taxon>
        <taxon>Sar</taxon>
        <taxon>Stramenopiles</taxon>
        <taxon>Oomycota</taxon>
        <taxon>Saprolegniomycetes</taxon>
        <taxon>Saprolegniales</taxon>
        <taxon>Verrucalvaceae</taxon>
        <taxon>Aphanomyces</taxon>
    </lineage>
</organism>
<accession>W4FP61</accession>
<evidence type="ECO:0000256" key="1">
    <source>
        <dbReference type="SAM" id="SignalP"/>
    </source>
</evidence>
<dbReference type="GeneID" id="20817408"/>
<dbReference type="EMBL" id="KI913183">
    <property type="protein sequence ID" value="ETV68599.1"/>
    <property type="molecule type" value="Genomic_DNA"/>
</dbReference>
<protein>
    <submittedName>
        <fullName evidence="2">Uncharacterized protein</fullName>
    </submittedName>
</protein>
<dbReference type="AlphaFoldDB" id="W4FP61"/>
<keyword evidence="1" id="KW-0732">Signal</keyword>
<name>W4FP61_APHAT</name>
<gene>
    <name evidence="2" type="ORF">H257_15412</name>
</gene>
<dbReference type="VEuPathDB" id="FungiDB:H257_15412"/>